<dbReference type="Proteomes" id="UP000813463">
    <property type="component" value="Chromosome 5"/>
</dbReference>
<dbReference type="PANTHER" id="PTHR46890:SF48">
    <property type="entry name" value="RNA-DIRECTED DNA POLYMERASE"/>
    <property type="match status" value="1"/>
</dbReference>
<gene>
    <name evidence="3" type="primary">LOC110796357</name>
</gene>
<dbReference type="PANTHER" id="PTHR46890">
    <property type="entry name" value="NON-LTR RETROLELEMENT REVERSE TRANSCRIPTASE-LIKE PROTEIN-RELATED"/>
    <property type="match status" value="1"/>
</dbReference>
<evidence type="ECO:0000313" key="3">
    <source>
        <dbReference type="RefSeq" id="XP_056685612.1"/>
    </source>
</evidence>
<evidence type="ECO:0000313" key="2">
    <source>
        <dbReference type="Proteomes" id="UP000813463"/>
    </source>
</evidence>
<dbReference type="InterPro" id="IPR026960">
    <property type="entry name" value="RVT-Znf"/>
</dbReference>
<sequence length="621" mass="70602">MYGLHTVDTKRPLWNDVANLGSTITISWLFMGDFNYILLSGDRENDNLVIDAKTRDFDECLDRASLIELKSCGHYFSWSNKGQGDLRVVSRIDRALGNALWHSGFTNDLVDYLNPGLSNHSPLLMTCNVNLKSASRPFKFFNHMADHASFLQKFLHVHESTYRKKSRIQWPQGGDSNSKFFFSAMKERYARNSIDVLYDNSGRKLSTTHEIQGNISAFYRGLIGTDVERLTGINVTVVRNRKKLSPTVEETWVQHVTLEEINAALKSIDINKDLGLDGFNSLFFQKAWRVVKEDVYEVNNTVVTLVPKIPNATSVKDFRPIACCSVVYKLISKILTSRMQNVIGDFVNCSQAMLFELGFPVKLVGWVMQCLSLVSYSILINGLPTKPIPAKKGLRQGDPMSPYLFVVGIEYLSRCLSTLSNNLEFKYHRRCKRVDLTHMMFAYNLLLFARADDSSVTVCFDAYLKFSHASGLEAKSEFYLVGVPIAVADGIEEGLGITKVTFPIKLLKWNLPIVSTCGLCQLHDEDLPHLFFACQYSSEIWKTVLQHLSIHRRIQSWQEEVQWAVKKSRSSRKADVSIGMAFIEIVYVIWFRRNSQVFSSKIELVSVVASRIIFCVACRCQ</sequence>
<evidence type="ECO:0000259" key="1">
    <source>
        <dbReference type="Pfam" id="PF13966"/>
    </source>
</evidence>
<organism evidence="2 3">
    <name type="scientific">Spinacia oleracea</name>
    <name type="common">Spinach</name>
    <dbReference type="NCBI Taxonomy" id="3562"/>
    <lineage>
        <taxon>Eukaryota</taxon>
        <taxon>Viridiplantae</taxon>
        <taxon>Streptophyta</taxon>
        <taxon>Embryophyta</taxon>
        <taxon>Tracheophyta</taxon>
        <taxon>Spermatophyta</taxon>
        <taxon>Magnoliopsida</taxon>
        <taxon>eudicotyledons</taxon>
        <taxon>Gunneridae</taxon>
        <taxon>Pentapetalae</taxon>
        <taxon>Caryophyllales</taxon>
        <taxon>Chenopodiaceae</taxon>
        <taxon>Chenopodioideae</taxon>
        <taxon>Anserineae</taxon>
        <taxon>Spinacia</taxon>
    </lineage>
</organism>
<reference evidence="2" key="1">
    <citation type="journal article" date="2021" name="Nat. Commun.">
        <title>Genomic analyses provide insights into spinach domestication and the genetic basis of agronomic traits.</title>
        <authorList>
            <person name="Cai X."/>
            <person name="Sun X."/>
            <person name="Xu C."/>
            <person name="Sun H."/>
            <person name="Wang X."/>
            <person name="Ge C."/>
            <person name="Zhang Z."/>
            <person name="Wang Q."/>
            <person name="Fei Z."/>
            <person name="Jiao C."/>
            <person name="Wang Q."/>
        </authorList>
    </citation>
    <scope>NUCLEOTIDE SEQUENCE [LARGE SCALE GENOMIC DNA]</scope>
    <source>
        <strain evidence="2">cv. Varoflay</strain>
    </source>
</reference>
<dbReference type="InterPro" id="IPR052343">
    <property type="entry name" value="Retrotransposon-Effector_Assoc"/>
</dbReference>
<feature type="domain" description="Reverse transcriptase zinc-binding" evidence="1">
    <location>
        <begin position="505"/>
        <end position="541"/>
    </location>
</feature>
<protein>
    <recommendedName>
        <fullName evidence="1">Reverse transcriptase zinc-binding domain-containing protein</fullName>
    </recommendedName>
</protein>
<dbReference type="SUPFAM" id="SSF56219">
    <property type="entry name" value="DNase I-like"/>
    <property type="match status" value="1"/>
</dbReference>
<reference evidence="3" key="2">
    <citation type="submission" date="2025-08" db="UniProtKB">
        <authorList>
            <consortium name="RefSeq"/>
        </authorList>
    </citation>
    <scope>IDENTIFICATION</scope>
    <source>
        <tissue evidence="3">Leaf</tissue>
    </source>
</reference>
<dbReference type="Gene3D" id="3.60.10.10">
    <property type="entry name" value="Endonuclease/exonuclease/phosphatase"/>
    <property type="match status" value="1"/>
</dbReference>
<dbReference type="Pfam" id="PF13966">
    <property type="entry name" value="zf-RVT"/>
    <property type="match status" value="1"/>
</dbReference>
<keyword evidence="2" id="KW-1185">Reference proteome</keyword>
<proteinExistence type="predicted"/>
<accession>A0ABM3QQH9</accession>
<name>A0ABM3QQH9_SPIOL</name>
<dbReference type="GeneID" id="110796357"/>
<dbReference type="RefSeq" id="XP_056685612.1">
    <property type="nucleotide sequence ID" value="XM_056829634.1"/>
</dbReference>
<dbReference type="InterPro" id="IPR036691">
    <property type="entry name" value="Endo/exonu/phosph_ase_sf"/>
</dbReference>